<dbReference type="OrthoDB" id="6249346at2759"/>
<proteinExistence type="predicted"/>
<feature type="compositionally biased region" description="Basic residues" evidence="1">
    <location>
        <begin position="1"/>
        <end position="10"/>
    </location>
</feature>
<keyword evidence="3" id="KW-1185">Reference proteome</keyword>
<feature type="region of interest" description="Disordered" evidence="1">
    <location>
        <begin position="1022"/>
        <end position="1049"/>
    </location>
</feature>
<name>A0A8T0DLQ8_9TREM</name>
<feature type="region of interest" description="Disordered" evidence="1">
    <location>
        <begin position="1"/>
        <end position="53"/>
    </location>
</feature>
<feature type="compositionally biased region" description="Basic and acidic residues" evidence="1">
    <location>
        <begin position="11"/>
        <end position="29"/>
    </location>
</feature>
<feature type="region of interest" description="Disordered" evidence="1">
    <location>
        <begin position="847"/>
        <end position="868"/>
    </location>
</feature>
<evidence type="ECO:0000313" key="3">
    <source>
        <dbReference type="Proteomes" id="UP000699462"/>
    </source>
</evidence>
<organism evidence="2 3">
    <name type="scientific">Paragonimus westermani</name>
    <dbReference type="NCBI Taxonomy" id="34504"/>
    <lineage>
        <taxon>Eukaryota</taxon>
        <taxon>Metazoa</taxon>
        <taxon>Spiralia</taxon>
        <taxon>Lophotrochozoa</taxon>
        <taxon>Platyhelminthes</taxon>
        <taxon>Trematoda</taxon>
        <taxon>Digenea</taxon>
        <taxon>Plagiorchiida</taxon>
        <taxon>Troglotremata</taxon>
        <taxon>Troglotrematidae</taxon>
        <taxon>Paragonimus</taxon>
    </lineage>
</organism>
<evidence type="ECO:0000313" key="2">
    <source>
        <dbReference type="EMBL" id="KAF8568266.1"/>
    </source>
</evidence>
<feature type="compositionally biased region" description="Basic and acidic residues" evidence="1">
    <location>
        <begin position="1037"/>
        <end position="1046"/>
    </location>
</feature>
<feature type="region of interest" description="Disordered" evidence="1">
    <location>
        <begin position="1206"/>
        <end position="1238"/>
    </location>
</feature>
<dbReference type="EMBL" id="JTDF01002952">
    <property type="protein sequence ID" value="KAF8568266.1"/>
    <property type="molecule type" value="Genomic_DNA"/>
</dbReference>
<accession>A0A8T0DLQ8</accession>
<protein>
    <submittedName>
        <fullName evidence="2">Uncharacterized protein</fullName>
    </submittedName>
</protein>
<comment type="caution">
    <text evidence="2">The sequence shown here is derived from an EMBL/GenBank/DDBJ whole genome shotgun (WGS) entry which is preliminary data.</text>
</comment>
<evidence type="ECO:0000256" key="1">
    <source>
        <dbReference type="SAM" id="MobiDB-lite"/>
    </source>
</evidence>
<sequence length="1289" mass="144520">MTARDRKSKNMRWETVREESIRSQTERKITHSRRSFNSTPPNAPEKPSDRRLPPYEHVWYNETATAVSTKYSLMRRIKSEQNMSLADRNNPVGRRSEAAETKLHTKTQFVRIKPPGLPALFVVRLGIEPPTWNTRLVDSAHEDILRISMPHMRSDDILTELLSTCLKRIAIHSPKWQILSRDERTAFSIEEQSEWLKDCLINASTSDNPTYFCFEMWKQHSETDSERFQSVNQLLQNLFNQVNILTFNVPFCTVQMLLKTVGVCLLLLLQTMKNRLDKILCTEMADAHPDCGTSYRAYVTVIDSPESPSRTRSHWSPKLPRQCDTGSLIVCKGDLLPAEIVSVNLPCTPTMVITHDFDAKFPSIPLTESISSFDFTSEFWESSPVVHSAVPILAVSRQNLSDQEWLKRSRSSSLLISHQTLNDANADGLFDPLSGSATYRQKMVGEDRSAIYQKHEQLKHSCKNPWRHSAPEGLDRPQYFCLKLSLPAFPVYAEGNSLFQHSESCYRQHRPEGQKSIIVLDSSTMPQGDHLPSREVREQLGMQIIFIIIKAILAKTPNSMIQNSDCFLRSVSDPTISDQVQTFIDQAIAFTVTHTMITNLRGLPKELCQLVNSVPINVSLVIEKLLLQSLLAEDLLEPKKKSHELNLPGEYRINRSAKELVQRVSEVINVVLDEATSETEIGKNLARHVLRLAFPAVRVFVEQLLVQSDTRPLWNSRKRFSSQPELLYYQTALQEQQPLTWSTAVSSTIPLTHAIKPSRSSAELVASDLDSNRPAVWQSAEPAGIGYVCGKQTDRYSTSLTVKCRADIPSNLKQECLDQQESEQSNVATNLTRLLLDEKERNCLPLSGTNVENLSPQPLTNNEPSSPENVAGPYLSALSSRSEYVTDLENEYTSTASSSYTESVGRPEVEPRDMIEKASNISVQVLFDSPLGADQSICEMKVSSGQNELINPTLRGCGIADGNTVALCQNCSEQLLLCIKQNDCGSQLGYIPNNLFSQSMVDHSNTNISGRVESRQSRMSFMDQRPSTQNSVNTTHITDDPKKVDPPTRSNCVSAIRLDSDEEIPCEAGVRLIDENEVKVTLNHGANEQQITGSTPRQASCLPTDNQTSFVFNQRDAKMKQVSSCAADKANQKTNGNMREGTETRTNPSEWLGSARRKKAKSQHFIPSNISKVSNAQSNGDGLRIEVQYKKAPTCNKTAKYSLYTSDQRGGGKRQPIQKANPLGCDTGKENQRSSTPVCLDEASYTDSKPCTQANPHHSMDPFYSCLEELKDCLMRAESRLSKFLAIVC</sequence>
<feature type="compositionally biased region" description="Polar residues" evidence="1">
    <location>
        <begin position="1025"/>
        <end position="1036"/>
    </location>
</feature>
<gene>
    <name evidence="2" type="ORF">P879_03236</name>
</gene>
<dbReference type="Proteomes" id="UP000699462">
    <property type="component" value="Unassembled WGS sequence"/>
</dbReference>
<reference evidence="2 3" key="1">
    <citation type="submission" date="2019-07" db="EMBL/GenBank/DDBJ databases">
        <title>Annotation for the trematode Paragonimus westermani.</title>
        <authorList>
            <person name="Choi Y.-J."/>
        </authorList>
    </citation>
    <scope>NUCLEOTIDE SEQUENCE [LARGE SCALE GENOMIC DNA]</scope>
    <source>
        <strain evidence="2">180907_Pwestermani</strain>
    </source>
</reference>
<feature type="region of interest" description="Disordered" evidence="1">
    <location>
        <begin position="1125"/>
        <end position="1153"/>
    </location>
</feature>